<accession>A0A5M8ESD0</accession>
<reference evidence="1 2" key="1">
    <citation type="submission" date="2019-09" db="EMBL/GenBank/DDBJ databases">
        <title>Genomic sequencing of 4 copper resistant soil isolates.</title>
        <authorList>
            <person name="Havryliuk O."/>
        </authorList>
    </citation>
    <scope>NUCLEOTIDE SEQUENCE [LARGE SCALE GENOMIC DNA]</scope>
    <source>
        <strain evidence="1 2">UKR4</strain>
    </source>
</reference>
<dbReference type="AlphaFoldDB" id="A0A5M8ESD0"/>
<dbReference type="RefSeq" id="WP_150056121.1">
    <property type="nucleotide sequence ID" value="NZ_VWXT01000386.1"/>
</dbReference>
<organism evidence="1 2">
    <name type="scientific">Pseudomonas veronii</name>
    <dbReference type="NCBI Taxonomy" id="76761"/>
    <lineage>
        <taxon>Bacteria</taxon>
        <taxon>Pseudomonadati</taxon>
        <taxon>Pseudomonadota</taxon>
        <taxon>Gammaproteobacteria</taxon>
        <taxon>Pseudomonadales</taxon>
        <taxon>Pseudomonadaceae</taxon>
        <taxon>Pseudomonas</taxon>
    </lineage>
</organism>
<protein>
    <submittedName>
        <fullName evidence="1">Uncharacterized protein</fullName>
    </submittedName>
</protein>
<name>A0A5M8ESD0_PSEVE</name>
<sequence>MSHFDDKLIAELRSHNIAFNILPANDHASIVREINENIPFSGSKIAWSKLNNSMNFGGDLTDSPTSRLAKEIKKVADDTIIIVGDSVCDDAYCINLEQLEEALSVFSEIPQHTYIVQKQLNWIACISFEGDIDFALLKPSIPQTPRR</sequence>
<dbReference type="EMBL" id="VWXT01000386">
    <property type="protein sequence ID" value="KAA6174306.1"/>
    <property type="molecule type" value="Genomic_DNA"/>
</dbReference>
<dbReference type="Proteomes" id="UP000323909">
    <property type="component" value="Unassembled WGS sequence"/>
</dbReference>
<comment type="caution">
    <text evidence="1">The sequence shown here is derived from an EMBL/GenBank/DDBJ whole genome shotgun (WGS) entry which is preliminary data.</text>
</comment>
<gene>
    <name evidence="1" type="ORF">F3K53_21985</name>
</gene>
<proteinExistence type="predicted"/>
<evidence type="ECO:0000313" key="2">
    <source>
        <dbReference type="Proteomes" id="UP000323909"/>
    </source>
</evidence>
<evidence type="ECO:0000313" key="1">
    <source>
        <dbReference type="EMBL" id="KAA6174306.1"/>
    </source>
</evidence>